<organism evidence="3 4">
    <name type="scientific">Neohortaea acidophila</name>
    <dbReference type="NCBI Taxonomy" id="245834"/>
    <lineage>
        <taxon>Eukaryota</taxon>
        <taxon>Fungi</taxon>
        <taxon>Dikarya</taxon>
        <taxon>Ascomycota</taxon>
        <taxon>Pezizomycotina</taxon>
        <taxon>Dothideomycetes</taxon>
        <taxon>Dothideomycetidae</taxon>
        <taxon>Mycosphaerellales</taxon>
        <taxon>Teratosphaeriaceae</taxon>
        <taxon>Neohortaea</taxon>
    </lineage>
</organism>
<dbReference type="GeneID" id="54475879"/>
<sequence length="291" mass="31892">MASPDLRIALIQMHPVPLDAERNFETASKHIHEASTKGAVLAVLPEYHLTGWQPEDPRFRSIASQADEYLAKYCELARRCAINIVPGTILSLSGSASTGMLNKAYFISSSGEVLGEYTKTNLWHPEREHLLSGPDHRGATTGPHHEVIDTPIGPIGLLICYDLFWPEATRELAKAGAKLIIIPTFTKMDDPSPLARSYNPHGEALFTESALITRAFECTAAMVYCNVGGPKEEGFMGLSSVVLPIVGRVKGSLNTADEGVAIVDVDMNALEVAEQNYKIREDLCKKTFHYK</sequence>
<evidence type="ECO:0000313" key="4">
    <source>
        <dbReference type="Proteomes" id="UP000799767"/>
    </source>
</evidence>
<dbReference type="Proteomes" id="UP000799767">
    <property type="component" value="Unassembled WGS sequence"/>
</dbReference>
<feature type="domain" description="CN hydrolase" evidence="2">
    <location>
        <begin position="6"/>
        <end position="267"/>
    </location>
</feature>
<dbReference type="CDD" id="cd07197">
    <property type="entry name" value="nitrilase"/>
    <property type="match status" value="1"/>
</dbReference>
<protein>
    <submittedName>
        <fullName evidence="3">Carbon-nitrogen hydrolase</fullName>
    </submittedName>
</protein>
<evidence type="ECO:0000256" key="1">
    <source>
        <dbReference type="ARBA" id="ARBA00022801"/>
    </source>
</evidence>
<dbReference type="AlphaFoldDB" id="A0A6A6PFW8"/>
<keyword evidence="1 3" id="KW-0378">Hydrolase</keyword>
<dbReference type="Pfam" id="PF00795">
    <property type="entry name" value="CN_hydrolase"/>
    <property type="match status" value="1"/>
</dbReference>
<dbReference type="Gene3D" id="3.60.110.10">
    <property type="entry name" value="Carbon-nitrogen hydrolase"/>
    <property type="match status" value="1"/>
</dbReference>
<name>A0A6A6PFW8_9PEZI</name>
<dbReference type="OrthoDB" id="412018at2759"/>
<dbReference type="RefSeq" id="XP_033585181.1">
    <property type="nucleotide sequence ID" value="XM_033734877.1"/>
</dbReference>
<accession>A0A6A6PFW8</accession>
<reference evidence="3" key="1">
    <citation type="journal article" date="2020" name="Stud. Mycol.">
        <title>101 Dothideomycetes genomes: a test case for predicting lifestyles and emergence of pathogens.</title>
        <authorList>
            <person name="Haridas S."/>
            <person name="Albert R."/>
            <person name="Binder M."/>
            <person name="Bloem J."/>
            <person name="Labutti K."/>
            <person name="Salamov A."/>
            <person name="Andreopoulos B."/>
            <person name="Baker S."/>
            <person name="Barry K."/>
            <person name="Bills G."/>
            <person name="Bluhm B."/>
            <person name="Cannon C."/>
            <person name="Castanera R."/>
            <person name="Culley D."/>
            <person name="Daum C."/>
            <person name="Ezra D."/>
            <person name="Gonzalez J."/>
            <person name="Henrissat B."/>
            <person name="Kuo A."/>
            <person name="Liang C."/>
            <person name="Lipzen A."/>
            <person name="Lutzoni F."/>
            <person name="Magnuson J."/>
            <person name="Mondo S."/>
            <person name="Nolan M."/>
            <person name="Ohm R."/>
            <person name="Pangilinan J."/>
            <person name="Park H.-J."/>
            <person name="Ramirez L."/>
            <person name="Alfaro M."/>
            <person name="Sun H."/>
            <person name="Tritt A."/>
            <person name="Yoshinaga Y."/>
            <person name="Zwiers L.-H."/>
            <person name="Turgeon B."/>
            <person name="Goodwin S."/>
            <person name="Spatafora J."/>
            <person name="Crous P."/>
            <person name="Grigoriev I."/>
        </authorList>
    </citation>
    <scope>NUCLEOTIDE SEQUENCE</scope>
    <source>
        <strain evidence="3">CBS 113389</strain>
    </source>
</reference>
<dbReference type="PANTHER" id="PTHR43674:SF16">
    <property type="entry name" value="CARBON-NITROGEN FAMILY, PUTATIVE (AFU_ORTHOLOGUE AFUA_5G02350)-RELATED"/>
    <property type="match status" value="1"/>
</dbReference>
<dbReference type="InterPro" id="IPR003010">
    <property type="entry name" value="C-N_Hydrolase"/>
</dbReference>
<proteinExistence type="predicted"/>
<dbReference type="SUPFAM" id="SSF56317">
    <property type="entry name" value="Carbon-nitrogen hydrolase"/>
    <property type="match status" value="1"/>
</dbReference>
<dbReference type="EMBL" id="MU001643">
    <property type="protein sequence ID" value="KAF2478611.1"/>
    <property type="molecule type" value="Genomic_DNA"/>
</dbReference>
<dbReference type="PROSITE" id="PS50263">
    <property type="entry name" value="CN_HYDROLASE"/>
    <property type="match status" value="1"/>
</dbReference>
<gene>
    <name evidence="3" type="ORF">BDY17DRAFT_305497</name>
</gene>
<dbReference type="InterPro" id="IPR036526">
    <property type="entry name" value="C-N_Hydrolase_sf"/>
</dbReference>
<dbReference type="InterPro" id="IPR050345">
    <property type="entry name" value="Aliph_Amidase/BUP"/>
</dbReference>
<keyword evidence="4" id="KW-1185">Reference proteome</keyword>
<evidence type="ECO:0000259" key="2">
    <source>
        <dbReference type="PROSITE" id="PS50263"/>
    </source>
</evidence>
<dbReference type="GO" id="GO:0016811">
    <property type="term" value="F:hydrolase activity, acting on carbon-nitrogen (but not peptide) bonds, in linear amides"/>
    <property type="evidence" value="ECO:0007669"/>
    <property type="project" value="TreeGrafter"/>
</dbReference>
<dbReference type="PANTHER" id="PTHR43674">
    <property type="entry name" value="NITRILASE C965.09-RELATED"/>
    <property type="match status" value="1"/>
</dbReference>
<evidence type="ECO:0000313" key="3">
    <source>
        <dbReference type="EMBL" id="KAF2478611.1"/>
    </source>
</evidence>